<keyword evidence="1" id="KW-0472">Membrane</keyword>
<keyword evidence="1" id="KW-0812">Transmembrane</keyword>
<evidence type="ECO:0000256" key="1">
    <source>
        <dbReference type="SAM" id="Phobius"/>
    </source>
</evidence>
<feature type="transmembrane region" description="Helical" evidence="1">
    <location>
        <begin position="151"/>
        <end position="170"/>
    </location>
</feature>
<feature type="transmembrane region" description="Helical" evidence="1">
    <location>
        <begin position="57"/>
        <end position="76"/>
    </location>
</feature>
<feature type="transmembrane region" description="Helical" evidence="1">
    <location>
        <begin position="111"/>
        <end position="130"/>
    </location>
</feature>
<feature type="transmembrane region" description="Helical" evidence="1">
    <location>
        <begin position="6"/>
        <end position="23"/>
    </location>
</feature>
<proteinExistence type="predicted"/>
<dbReference type="Proteomes" id="UP000830167">
    <property type="component" value="Chromosome"/>
</dbReference>
<keyword evidence="1" id="KW-1133">Transmembrane helix</keyword>
<keyword evidence="3" id="KW-1185">Reference proteome</keyword>
<evidence type="ECO:0000313" key="2">
    <source>
        <dbReference type="EMBL" id="UOF91278.1"/>
    </source>
</evidence>
<evidence type="ECO:0000313" key="3">
    <source>
        <dbReference type="Proteomes" id="UP000830167"/>
    </source>
</evidence>
<gene>
    <name evidence="2" type="ORF">LSG31_03195</name>
</gene>
<dbReference type="RefSeq" id="WP_347437967.1">
    <property type="nucleotide sequence ID" value="NZ_CP089291.1"/>
</dbReference>
<organism evidence="2 3">
    <name type="scientific">Fodinisporobacter ferrooxydans</name>
    <dbReference type="NCBI Taxonomy" id="2901836"/>
    <lineage>
        <taxon>Bacteria</taxon>
        <taxon>Bacillati</taxon>
        <taxon>Bacillota</taxon>
        <taxon>Bacilli</taxon>
        <taxon>Bacillales</taxon>
        <taxon>Alicyclobacillaceae</taxon>
        <taxon>Fodinisporobacter</taxon>
    </lineage>
</organism>
<name>A0ABY4CPZ5_9BACL</name>
<feature type="transmembrane region" description="Helical" evidence="1">
    <location>
        <begin position="30"/>
        <end position="51"/>
    </location>
</feature>
<reference evidence="2" key="1">
    <citation type="submission" date="2021-12" db="EMBL/GenBank/DDBJ databases">
        <title>Alicyclobacillaceae gen. nov., sp. nov., isolated from chalcocite enrichment system.</title>
        <authorList>
            <person name="Jiang Z."/>
        </authorList>
    </citation>
    <scope>NUCLEOTIDE SEQUENCE</scope>
    <source>
        <strain evidence="2">MYW30-H2</strain>
    </source>
</reference>
<accession>A0ABY4CPZ5</accession>
<protein>
    <submittedName>
        <fullName evidence="2">Uncharacterized protein</fullName>
    </submittedName>
</protein>
<dbReference type="EMBL" id="CP089291">
    <property type="protein sequence ID" value="UOF91278.1"/>
    <property type="molecule type" value="Genomic_DNA"/>
</dbReference>
<sequence length="173" mass="18568">MLIHLVWIGGILSYCISYALKRLEKMTCMVGMMTAMTFGMLSSLSFGIILGAANHDITRSSVFAVVLGVLVGFTTGQPVSLMAAIDGITAGVMGGLMGGMLGSMIHSQNAMMWFVDGIFALIMALLLVMIRQETSPRTKANRNSSTKSFPVFLYQIGIFVIGLLVIGGMLKFL</sequence>